<accession>E3GMB6</accession>
<dbReference type="Proteomes" id="UP000006873">
    <property type="component" value="Chromosome"/>
</dbReference>
<gene>
    <name evidence="1" type="ordered locus">ELI_1873</name>
</gene>
<evidence type="ECO:0000313" key="2">
    <source>
        <dbReference type="Proteomes" id="UP000006873"/>
    </source>
</evidence>
<keyword evidence="2" id="KW-1185">Reference proteome</keyword>
<dbReference type="AlphaFoldDB" id="E3GMB6"/>
<name>E3GMB6_9FIRM</name>
<proteinExistence type="predicted"/>
<dbReference type="EMBL" id="CP002273">
    <property type="protein sequence ID" value="ADO36856.1"/>
    <property type="molecule type" value="Genomic_DNA"/>
</dbReference>
<evidence type="ECO:0000313" key="1">
    <source>
        <dbReference type="EMBL" id="ADO36856.1"/>
    </source>
</evidence>
<organism evidence="1 2">
    <name type="scientific">Eubacterium callanderi</name>
    <dbReference type="NCBI Taxonomy" id="53442"/>
    <lineage>
        <taxon>Bacteria</taxon>
        <taxon>Bacillati</taxon>
        <taxon>Bacillota</taxon>
        <taxon>Clostridia</taxon>
        <taxon>Eubacteriales</taxon>
        <taxon>Eubacteriaceae</taxon>
        <taxon>Eubacterium</taxon>
    </lineage>
</organism>
<reference key="1">
    <citation type="submission" date="2010-09" db="EMBL/GenBank/DDBJ databases">
        <authorList>
            <person name="Roh H."/>
            <person name="Ko H.-J."/>
            <person name="Kim D."/>
            <person name="Choi D.G."/>
            <person name="Park S."/>
            <person name="Kim S."/>
            <person name="Kim K.H."/>
            <person name="Chang I.S."/>
            <person name="Choi I.-G."/>
        </authorList>
    </citation>
    <scope>NUCLEOTIDE SEQUENCE</scope>
    <source>
        <strain>KIST612</strain>
    </source>
</reference>
<protein>
    <submittedName>
        <fullName evidence="1">Uncharacterized protein</fullName>
    </submittedName>
</protein>
<dbReference type="KEGG" id="elm:ELI_1873"/>
<dbReference type="HOGENOM" id="CLU_3343822_0_0_9"/>
<reference evidence="1 2" key="2">
    <citation type="journal article" date="2011" name="J. Bacteriol.">
        <title>Complete genome sequence of a carbon monoxide-utilizing acetogen, Eubacterium limosum KIST612.</title>
        <authorList>
            <person name="Roh H."/>
            <person name="Ko H.J."/>
            <person name="Kim D."/>
            <person name="Choi D.G."/>
            <person name="Park S."/>
            <person name="Kim S."/>
            <person name="Chang I.S."/>
            <person name="Choi I.G."/>
        </authorList>
    </citation>
    <scope>NUCLEOTIDE SEQUENCE [LARGE SCALE GENOMIC DNA]</scope>
    <source>
        <strain evidence="1 2">KIST612</strain>
    </source>
</reference>
<sequence>MAVLVYSPEENVKPANKKQKWTKNLKKAHCAFFHFLR</sequence>